<evidence type="ECO:0000313" key="3">
    <source>
        <dbReference type="Proteomes" id="UP001224775"/>
    </source>
</evidence>
<dbReference type="Proteomes" id="UP001224775">
    <property type="component" value="Unassembled WGS sequence"/>
</dbReference>
<protein>
    <submittedName>
        <fullName evidence="2">Uncharacterized protein</fullName>
    </submittedName>
</protein>
<feature type="signal peptide" evidence="1">
    <location>
        <begin position="1"/>
        <end position="21"/>
    </location>
</feature>
<dbReference type="EMBL" id="JATAAI010000029">
    <property type="protein sequence ID" value="KAK1736427.1"/>
    <property type="molecule type" value="Genomic_DNA"/>
</dbReference>
<accession>A0AAD8XZ78</accession>
<reference evidence="2" key="1">
    <citation type="submission" date="2023-06" db="EMBL/GenBank/DDBJ databases">
        <title>Survivors Of The Sea: Transcriptome response of Skeletonema marinoi to long-term dormancy.</title>
        <authorList>
            <person name="Pinder M.I.M."/>
            <person name="Kourtchenko O."/>
            <person name="Robertson E.K."/>
            <person name="Larsson T."/>
            <person name="Maumus F."/>
            <person name="Osuna-Cruz C.M."/>
            <person name="Vancaester E."/>
            <person name="Stenow R."/>
            <person name="Vandepoele K."/>
            <person name="Ploug H."/>
            <person name="Bruchert V."/>
            <person name="Godhe A."/>
            <person name="Topel M."/>
        </authorList>
    </citation>
    <scope>NUCLEOTIDE SEQUENCE</scope>
    <source>
        <strain evidence="2">R05AC</strain>
    </source>
</reference>
<dbReference type="AlphaFoldDB" id="A0AAD8XZ78"/>
<name>A0AAD8XZ78_9STRA</name>
<organism evidence="2 3">
    <name type="scientific">Skeletonema marinoi</name>
    <dbReference type="NCBI Taxonomy" id="267567"/>
    <lineage>
        <taxon>Eukaryota</taxon>
        <taxon>Sar</taxon>
        <taxon>Stramenopiles</taxon>
        <taxon>Ochrophyta</taxon>
        <taxon>Bacillariophyta</taxon>
        <taxon>Coscinodiscophyceae</taxon>
        <taxon>Thalassiosirophycidae</taxon>
        <taxon>Thalassiosirales</taxon>
        <taxon>Skeletonemataceae</taxon>
        <taxon>Skeletonema</taxon>
        <taxon>Skeletonema marinoi-dohrnii complex</taxon>
    </lineage>
</organism>
<gene>
    <name evidence="2" type="ORF">QTG54_013027</name>
</gene>
<keyword evidence="1" id="KW-0732">Signal</keyword>
<evidence type="ECO:0000313" key="2">
    <source>
        <dbReference type="EMBL" id="KAK1736427.1"/>
    </source>
</evidence>
<sequence>MTKTTFYYALLLALCQASVSSAWVTVANNNVNLSYNKQAQSSETKLYAQDRRHFVTSSLSIIGSCALTGTTLLTPLPSHAATSPQQQKDKDNIVKGYNRLQYLLDNWVDKTTVCKIGQETTFGDKCERTPVVVMEYLGFKSTSDPLFKADTAMLRLKDLVPSDREVDFYDAVDAFAQNAEEASSMAFVSSWGEANPGGGKDRVALFIERAKNNVIASRDALKTIIDILDLKA</sequence>
<evidence type="ECO:0000256" key="1">
    <source>
        <dbReference type="SAM" id="SignalP"/>
    </source>
</evidence>
<comment type="caution">
    <text evidence="2">The sequence shown here is derived from an EMBL/GenBank/DDBJ whole genome shotgun (WGS) entry which is preliminary data.</text>
</comment>
<proteinExistence type="predicted"/>
<feature type="chain" id="PRO_5042004835" evidence="1">
    <location>
        <begin position="22"/>
        <end position="232"/>
    </location>
</feature>
<keyword evidence="3" id="KW-1185">Reference proteome</keyword>